<dbReference type="InterPro" id="IPR050499">
    <property type="entry name" value="PEP-utilizing_PTS_enzyme"/>
</dbReference>
<protein>
    <recommendedName>
        <fullName evidence="7 17">Phosphoenolpyruvate-protein phosphotransferase</fullName>
        <ecNumber evidence="6 17">2.7.3.9</ecNumber>
    </recommendedName>
    <alternativeName>
        <fullName evidence="16 17">Phosphotransferase system, enzyme I</fullName>
    </alternativeName>
</protein>
<keyword evidence="11 17" id="KW-0808">Transferase</keyword>
<accession>A0A8J6Y6F0</accession>
<keyword evidence="13 17" id="KW-0479">Metal-binding</keyword>
<evidence type="ECO:0000256" key="18">
    <source>
        <dbReference type="PIRSR" id="PIRSR000732-1"/>
    </source>
</evidence>
<feature type="domain" description="PEP-utilising enzyme C-terminal" evidence="22">
    <location>
        <begin position="260"/>
        <end position="546"/>
    </location>
</feature>
<dbReference type="AlphaFoldDB" id="A0A8J6Y6F0"/>
<dbReference type="Gene3D" id="3.50.30.10">
    <property type="entry name" value="Phosphohistidine domain"/>
    <property type="match status" value="1"/>
</dbReference>
<dbReference type="InterPro" id="IPR023151">
    <property type="entry name" value="PEP_util_CS"/>
</dbReference>
<dbReference type="SUPFAM" id="SSF47831">
    <property type="entry name" value="Enzyme I of the PEP:sugar phosphotransferase system HPr-binding (sub)domain"/>
    <property type="match status" value="1"/>
</dbReference>
<keyword evidence="14 17" id="KW-0418">Kinase</keyword>
<dbReference type="GO" id="GO:0005737">
    <property type="term" value="C:cytoplasm"/>
    <property type="evidence" value="ECO:0007669"/>
    <property type="project" value="UniProtKB-SubCell"/>
</dbReference>
<proteinExistence type="inferred from homology"/>
<feature type="domain" description="Phosphotransferase system enzyme I N-terminal" evidence="23">
    <location>
        <begin position="7"/>
        <end position="130"/>
    </location>
</feature>
<feature type="domain" description="PEP-utilising enzyme mobile" evidence="21">
    <location>
        <begin position="162"/>
        <end position="230"/>
    </location>
</feature>
<dbReference type="InterPro" id="IPR008279">
    <property type="entry name" value="PEP-util_enz_mobile_dom"/>
</dbReference>
<reference evidence="24 25" key="1">
    <citation type="submission" date="2020-08" db="EMBL/GenBank/DDBJ databases">
        <title>Acidobacteriota in marine sediments use diverse sulfur dissimilation pathways.</title>
        <authorList>
            <person name="Wasmund K."/>
        </authorList>
    </citation>
    <scope>NUCLEOTIDE SEQUENCE [LARGE SCALE GENOMIC DNA]</scope>
    <source>
        <strain evidence="24">MAG AM4</strain>
    </source>
</reference>
<dbReference type="SUPFAM" id="SSF51621">
    <property type="entry name" value="Phosphoenolpyruvate/pyruvate domain"/>
    <property type="match status" value="1"/>
</dbReference>
<evidence type="ECO:0000256" key="7">
    <source>
        <dbReference type="ARBA" id="ARBA00016544"/>
    </source>
</evidence>
<dbReference type="Pfam" id="PF05524">
    <property type="entry name" value="PEP-utilisers_N"/>
    <property type="match status" value="1"/>
</dbReference>
<evidence type="ECO:0000313" key="25">
    <source>
        <dbReference type="Proteomes" id="UP000648239"/>
    </source>
</evidence>
<dbReference type="GO" id="GO:0046872">
    <property type="term" value="F:metal ion binding"/>
    <property type="evidence" value="ECO:0007669"/>
    <property type="project" value="UniProtKB-KW"/>
</dbReference>
<evidence type="ECO:0000259" key="21">
    <source>
        <dbReference type="Pfam" id="PF00391"/>
    </source>
</evidence>
<evidence type="ECO:0000256" key="8">
    <source>
        <dbReference type="ARBA" id="ARBA00022448"/>
    </source>
</evidence>
<comment type="similarity">
    <text evidence="5 17">Belongs to the PEP-utilizing enzyme family.</text>
</comment>
<feature type="active site" description="Tele-phosphohistidine intermediate" evidence="18">
    <location>
        <position position="194"/>
    </location>
</feature>
<comment type="function">
    <text evidence="3 17">General (non sugar-specific) component of the phosphoenolpyruvate-dependent sugar phosphotransferase system (sugar PTS). This major carbohydrate active-transport system catalyzes the phosphorylation of incoming sugar substrates concomitantly with their translocation across the cell membrane. Enzyme I transfers the phosphoryl group from phosphoenolpyruvate (PEP) to the phosphoryl carrier protein (HPr).</text>
</comment>
<evidence type="ECO:0000256" key="16">
    <source>
        <dbReference type="ARBA" id="ARBA00033235"/>
    </source>
</evidence>
<comment type="subcellular location">
    <subcellularLocation>
        <location evidence="4 17">Cytoplasm</location>
    </subcellularLocation>
</comment>
<dbReference type="PRINTS" id="PR01736">
    <property type="entry name" value="PHPHTRNFRASE"/>
</dbReference>
<evidence type="ECO:0000256" key="17">
    <source>
        <dbReference type="PIRNR" id="PIRNR000732"/>
    </source>
</evidence>
<dbReference type="InterPro" id="IPR040442">
    <property type="entry name" value="Pyrv_kinase-like_dom_sf"/>
</dbReference>
<evidence type="ECO:0000256" key="5">
    <source>
        <dbReference type="ARBA" id="ARBA00007837"/>
    </source>
</evidence>
<keyword evidence="8 17" id="KW-0813">Transport</keyword>
<evidence type="ECO:0000256" key="1">
    <source>
        <dbReference type="ARBA" id="ARBA00000683"/>
    </source>
</evidence>
<comment type="catalytic activity">
    <reaction evidence="1 17">
        <text>L-histidyl-[protein] + phosphoenolpyruvate = N(pros)-phospho-L-histidyl-[protein] + pyruvate</text>
        <dbReference type="Rhea" id="RHEA:23880"/>
        <dbReference type="Rhea" id="RHEA-COMP:9745"/>
        <dbReference type="Rhea" id="RHEA-COMP:9746"/>
        <dbReference type="ChEBI" id="CHEBI:15361"/>
        <dbReference type="ChEBI" id="CHEBI:29979"/>
        <dbReference type="ChEBI" id="CHEBI:58702"/>
        <dbReference type="ChEBI" id="CHEBI:64837"/>
        <dbReference type="EC" id="2.7.3.9"/>
    </reaction>
</comment>
<feature type="binding site" evidence="20">
    <location>
        <position position="437"/>
    </location>
    <ligand>
        <name>Mg(2+)</name>
        <dbReference type="ChEBI" id="CHEBI:18420"/>
    </ligand>
</feature>
<dbReference type="InterPro" id="IPR036618">
    <property type="entry name" value="PtsI_HPr-bd_sf"/>
</dbReference>
<dbReference type="PIRSF" id="PIRSF000732">
    <property type="entry name" value="PTS_enzyme_I"/>
    <property type="match status" value="1"/>
</dbReference>
<keyword evidence="10 17" id="KW-0762">Sugar transport</keyword>
<dbReference type="InterPro" id="IPR036637">
    <property type="entry name" value="Phosphohistidine_dom_sf"/>
</dbReference>
<evidence type="ECO:0000256" key="19">
    <source>
        <dbReference type="PIRSR" id="PIRSR000732-2"/>
    </source>
</evidence>
<comment type="caution">
    <text evidence="24">The sequence shown here is derived from an EMBL/GenBank/DDBJ whole genome shotgun (WGS) entry which is preliminary data.</text>
</comment>
<dbReference type="InterPro" id="IPR008731">
    <property type="entry name" value="PTS_EIN"/>
</dbReference>
<dbReference type="InterPro" id="IPR000121">
    <property type="entry name" value="PEP_util_C"/>
</dbReference>
<dbReference type="Pfam" id="PF00391">
    <property type="entry name" value="PEP-utilizers"/>
    <property type="match status" value="1"/>
</dbReference>
<organism evidence="24 25">
    <name type="scientific">Candidatus Polarisedimenticola svalbardensis</name>
    <dbReference type="NCBI Taxonomy" id="2886004"/>
    <lineage>
        <taxon>Bacteria</taxon>
        <taxon>Pseudomonadati</taxon>
        <taxon>Acidobacteriota</taxon>
        <taxon>Candidatus Polarisedimenticolia</taxon>
        <taxon>Candidatus Polarisedimenticolales</taxon>
        <taxon>Candidatus Polarisedimenticolaceae</taxon>
        <taxon>Candidatus Polarisedimenticola</taxon>
    </lineage>
</organism>
<dbReference type="InterPro" id="IPR006318">
    <property type="entry name" value="PTS_EI-like"/>
</dbReference>
<evidence type="ECO:0000256" key="6">
    <source>
        <dbReference type="ARBA" id="ARBA00012232"/>
    </source>
</evidence>
<feature type="active site" description="Proton donor" evidence="18">
    <location>
        <position position="508"/>
    </location>
</feature>
<evidence type="ECO:0000259" key="23">
    <source>
        <dbReference type="Pfam" id="PF05524"/>
    </source>
</evidence>
<evidence type="ECO:0000256" key="10">
    <source>
        <dbReference type="ARBA" id="ARBA00022597"/>
    </source>
</evidence>
<gene>
    <name evidence="24" type="primary">ptsP</name>
    <name evidence="24" type="ORF">IFK94_01035</name>
</gene>
<dbReference type="InterPro" id="IPR015813">
    <property type="entry name" value="Pyrv/PenolPyrv_kinase-like_dom"/>
</dbReference>
<feature type="binding site" evidence="19">
    <location>
        <position position="338"/>
    </location>
    <ligand>
        <name>phosphoenolpyruvate</name>
        <dbReference type="ChEBI" id="CHEBI:58702"/>
    </ligand>
</feature>
<dbReference type="Gene3D" id="3.20.20.60">
    <property type="entry name" value="Phosphoenolpyruvate-binding domains"/>
    <property type="match status" value="1"/>
</dbReference>
<comment type="cofactor">
    <cofactor evidence="2 17 20">
        <name>Mg(2+)</name>
        <dbReference type="ChEBI" id="CHEBI:18420"/>
    </cofactor>
</comment>
<evidence type="ECO:0000256" key="15">
    <source>
        <dbReference type="ARBA" id="ARBA00022842"/>
    </source>
</evidence>
<sequence>MSAEKLRGLGVSSGIVTGQVVVLQSANLPVVPVPVPPERIEDEIGRLEAARSVARTELQDLRNRTFEVLGETYAGIIDAQLLILEDPGLLRKTAHRIQVGRIAAAWALKEEVGDYLRKFETIADGAFRERGGDLQDVHLRLQRILRGDVRGGEELPDDRPLLVVAHSLGPSDTVMLTRKNLAGFATDVGGKTSHTAILAQALSVPAVVGLKDITQRVRTGEEIILDGESGTVTIRPGANDLLEAERGRLTLEERESSWVEVESAPARTEDGTAVSVQANIEFPQEVEKAKAYGAEGIGLYRSEFLFLSRSPELPSEEDHYRTYVEMAARMAPAQVTIRTLDLGGEKYFHDVLDAQETNPVLGLRAVRFCLQRQDIFRPQIRGLLRAAAEADIRIMIPLVTTADEIRQVKALIFEEAGSLRAAGIPCREDVPVGIMVEVPAAAWSADILALESDFFSIGTNDLIQYALAVDRSNEAVDYLYQPLHPAVLRMIKFIIESADRAGIPVSLCGEMAGDEEMTPLLVGLGLRELSVQPRAIQPVRRAIAGMNTREAKARAMKALDLPTALEIEEFLLAT</sequence>
<name>A0A8J6Y6F0_9BACT</name>
<evidence type="ECO:0000256" key="9">
    <source>
        <dbReference type="ARBA" id="ARBA00022490"/>
    </source>
</evidence>
<evidence type="ECO:0000256" key="12">
    <source>
        <dbReference type="ARBA" id="ARBA00022683"/>
    </source>
</evidence>
<evidence type="ECO:0000259" key="22">
    <source>
        <dbReference type="Pfam" id="PF02896"/>
    </source>
</evidence>
<dbReference type="Gene3D" id="1.10.274.10">
    <property type="entry name" value="PtsI, HPr-binding domain"/>
    <property type="match status" value="1"/>
</dbReference>
<evidence type="ECO:0000256" key="4">
    <source>
        <dbReference type="ARBA" id="ARBA00004496"/>
    </source>
</evidence>
<evidence type="ECO:0000256" key="2">
    <source>
        <dbReference type="ARBA" id="ARBA00001946"/>
    </source>
</evidence>
<dbReference type="GO" id="GO:0016301">
    <property type="term" value="F:kinase activity"/>
    <property type="evidence" value="ECO:0007669"/>
    <property type="project" value="UniProtKB-KW"/>
</dbReference>
<evidence type="ECO:0000256" key="13">
    <source>
        <dbReference type="ARBA" id="ARBA00022723"/>
    </source>
</evidence>
<keyword evidence="12 17" id="KW-0598">Phosphotransferase system</keyword>
<dbReference type="Proteomes" id="UP000648239">
    <property type="component" value="Unassembled WGS sequence"/>
</dbReference>
<evidence type="ECO:0000313" key="24">
    <source>
        <dbReference type="EMBL" id="MBD3866686.1"/>
    </source>
</evidence>
<dbReference type="GO" id="GO:0009401">
    <property type="term" value="P:phosphoenolpyruvate-dependent sugar phosphotransferase system"/>
    <property type="evidence" value="ECO:0007669"/>
    <property type="project" value="UniProtKB-KW"/>
</dbReference>
<dbReference type="GO" id="GO:0008965">
    <property type="term" value="F:phosphoenolpyruvate-protein phosphotransferase activity"/>
    <property type="evidence" value="ECO:0007669"/>
    <property type="project" value="UniProtKB-EC"/>
</dbReference>
<keyword evidence="15 17" id="KW-0460">Magnesium</keyword>
<dbReference type="PANTHER" id="PTHR46244">
    <property type="entry name" value="PHOSPHOENOLPYRUVATE-PROTEIN PHOSPHOTRANSFERASE"/>
    <property type="match status" value="1"/>
</dbReference>
<evidence type="ECO:0000256" key="3">
    <source>
        <dbReference type="ARBA" id="ARBA00002728"/>
    </source>
</evidence>
<dbReference type="EMBL" id="JACXWD010000002">
    <property type="protein sequence ID" value="MBD3866686.1"/>
    <property type="molecule type" value="Genomic_DNA"/>
</dbReference>
<feature type="binding site" evidence="19">
    <location>
        <position position="301"/>
    </location>
    <ligand>
        <name>phosphoenolpyruvate</name>
        <dbReference type="ChEBI" id="CHEBI:58702"/>
    </ligand>
</feature>
<keyword evidence="9 17" id="KW-0963">Cytoplasm</keyword>
<dbReference type="EC" id="2.7.3.9" evidence="6 17"/>
<feature type="binding site" evidence="19">
    <location>
        <position position="471"/>
    </location>
    <ligand>
        <name>phosphoenolpyruvate</name>
        <dbReference type="ChEBI" id="CHEBI:58702"/>
    </ligand>
</feature>
<dbReference type="PANTHER" id="PTHR46244:SF3">
    <property type="entry name" value="PHOSPHOENOLPYRUVATE-PROTEIN PHOSPHOTRANSFERASE"/>
    <property type="match status" value="1"/>
</dbReference>
<dbReference type="NCBIfam" id="TIGR01417">
    <property type="entry name" value="PTS_I_fam"/>
    <property type="match status" value="1"/>
</dbReference>
<dbReference type="Pfam" id="PF02896">
    <property type="entry name" value="PEP-utilizers_C"/>
    <property type="match status" value="1"/>
</dbReference>
<evidence type="ECO:0000256" key="14">
    <source>
        <dbReference type="ARBA" id="ARBA00022777"/>
    </source>
</evidence>
<dbReference type="InterPro" id="IPR024692">
    <property type="entry name" value="PTS_EI"/>
</dbReference>
<evidence type="ECO:0000256" key="20">
    <source>
        <dbReference type="PIRSR" id="PIRSR000732-3"/>
    </source>
</evidence>
<feature type="binding site" evidence="20">
    <location>
        <position position="461"/>
    </location>
    <ligand>
        <name>Mg(2+)</name>
        <dbReference type="ChEBI" id="CHEBI:18420"/>
    </ligand>
</feature>
<feature type="binding site" evidence="19">
    <location>
        <begin position="460"/>
        <end position="461"/>
    </location>
    <ligand>
        <name>phosphoenolpyruvate</name>
        <dbReference type="ChEBI" id="CHEBI:58702"/>
    </ligand>
</feature>
<evidence type="ECO:0000256" key="11">
    <source>
        <dbReference type="ARBA" id="ARBA00022679"/>
    </source>
</evidence>
<dbReference type="PROSITE" id="PS00742">
    <property type="entry name" value="PEP_ENZYMES_2"/>
    <property type="match status" value="1"/>
</dbReference>
<dbReference type="SUPFAM" id="SSF52009">
    <property type="entry name" value="Phosphohistidine domain"/>
    <property type="match status" value="1"/>
</dbReference>